<dbReference type="AlphaFoldDB" id="A0A2N8I327"/>
<dbReference type="InterPro" id="IPR050146">
    <property type="entry name" value="Type-I_3-dehydroquinase"/>
</dbReference>
<dbReference type="Gene3D" id="3.20.20.70">
    <property type="entry name" value="Aldolase class I"/>
    <property type="match status" value="1"/>
</dbReference>
<dbReference type="EC" id="4.2.1.10" evidence="2"/>
<evidence type="ECO:0000313" key="6">
    <source>
        <dbReference type="Proteomes" id="UP000235914"/>
    </source>
</evidence>
<name>A0A2N8I327_9BACT</name>
<dbReference type="GO" id="GO:0003855">
    <property type="term" value="F:3-dehydroquinate dehydratase activity"/>
    <property type="evidence" value="ECO:0007669"/>
    <property type="project" value="UniProtKB-EC"/>
</dbReference>
<dbReference type="OMA" id="CIATFRE"/>
<organism evidence="5 6">
    <name type="scientific">Akkermansia muciniphila</name>
    <dbReference type="NCBI Taxonomy" id="239935"/>
    <lineage>
        <taxon>Bacteria</taxon>
        <taxon>Pseudomonadati</taxon>
        <taxon>Verrucomicrobiota</taxon>
        <taxon>Verrucomicrobiia</taxon>
        <taxon>Verrucomicrobiales</taxon>
        <taxon>Akkermansiaceae</taxon>
        <taxon>Akkermansia</taxon>
    </lineage>
</organism>
<proteinExistence type="predicted"/>
<dbReference type="EMBL" id="PJKN01000001">
    <property type="protein sequence ID" value="PNC57876.1"/>
    <property type="molecule type" value="Genomic_DNA"/>
</dbReference>
<dbReference type="RefSeq" id="WP_012420532.1">
    <property type="nucleotide sequence ID" value="NZ_BAABSF010000003.1"/>
</dbReference>
<dbReference type="GO" id="GO:0046279">
    <property type="term" value="P:3,4-dihydroxybenzoate biosynthetic process"/>
    <property type="evidence" value="ECO:0007669"/>
    <property type="project" value="TreeGrafter"/>
</dbReference>
<accession>A0A2N8I327</accession>
<evidence type="ECO:0000256" key="1">
    <source>
        <dbReference type="ARBA" id="ARBA00001864"/>
    </source>
</evidence>
<dbReference type="Proteomes" id="UP000235914">
    <property type="component" value="Unassembled WGS sequence"/>
</dbReference>
<gene>
    <name evidence="5" type="ORF">CXU09_02105</name>
</gene>
<dbReference type="PANTHER" id="PTHR43699">
    <property type="entry name" value="3-DEHYDROQUINATE DEHYDRATASE"/>
    <property type="match status" value="1"/>
</dbReference>
<evidence type="ECO:0000313" key="5">
    <source>
        <dbReference type="EMBL" id="PNC57876.1"/>
    </source>
</evidence>
<comment type="caution">
    <text evidence="5">The sequence shown here is derived from an EMBL/GenBank/DDBJ whole genome shotgun (WGS) entry which is preliminary data.</text>
</comment>
<evidence type="ECO:0000256" key="4">
    <source>
        <dbReference type="ARBA" id="ARBA00023270"/>
    </source>
</evidence>
<keyword evidence="4" id="KW-0704">Schiff base</keyword>
<dbReference type="PANTHER" id="PTHR43699:SF1">
    <property type="entry name" value="3-DEHYDROQUINATE DEHYDRATASE"/>
    <property type="match status" value="1"/>
</dbReference>
<evidence type="ECO:0000256" key="3">
    <source>
        <dbReference type="ARBA" id="ARBA00023239"/>
    </source>
</evidence>
<evidence type="ECO:0000256" key="2">
    <source>
        <dbReference type="ARBA" id="ARBA00012060"/>
    </source>
</evidence>
<reference evidence="5 6" key="1">
    <citation type="journal article" date="2017" name="BMC Genomics">
        <title>Genome sequencing of 39 Akkermansia muciniphila isolates reveals its population structure, genomic and functional diverisity, and global distribution in mammalian gut microbiotas.</title>
        <authorList>
            <person name="Guo X."/>
            <person name="Li S."/>
            <person name="Zhang J."/>
            <person name="Wu F."/>
            <person name="Li X."/>
            <person name="Wu D."/>
            <person name="Zhang M."/>
            <person name="Ou Z."/>
            <person name="Jie Z."/>
            <person name="Yan Q."/>
            <person name="Li P."/>
            <person name="Yi J."/>
            <person name="Peng Y."/>
        </authorList>
    </citation>
    <scope>NUCLEOTIDE SEQUENCE [LARGE SCALE GENOMIC DNA]</scope>
    <source>
        <strain evidence="5 6">GP43</strain>
    </source>
</reference>
<dbReference type="CDD" id="cd00502">
    <property type="entry name" value="DHQase_I"/>
    <property type="match status" value="1"/>
</dbReference>
<dbReference type="SUPFAM" id="SSF51569">
    <property type="entry name" value="Aldolase"/>
    <property type="match status" value="1"/>
</dbReference>
<dbReference type="InterPro" id="IPR001381">
    <property type="entry name" value="DHquinase_I"/>
</dbReference>
<dbReference type="Pfam" id="PF01487">
    <property type="entry name" value="DHquinase_I"/>
    <property type="match status" value="1"/>
</dbReference>
<sequence>MQQIVREHQAYPPKIVASVTSWELWKTLKGKDLTDQCDLVELRVDALPPELTTEQVMEFRPEMPLLVTVRCHEEGGLRRIPEEERFALLRAYMPYAAAMDIEIKAMRHARELVMEARERDVIIIGSTHDFQITPGVDYLREQEKKARSYKADIVKFAFTPCLASDIQTGVQLFTKPKGPIAVMGMGPMGPVSRLLYSQLGSCLVYGYLGEEETAPGQWHVSLIKETLRRLGPILR</sequence>
<comment type="catalytic activity">
    <reaction evidence="1">
        <text>3-dehydroquinate = 3-dehydroshikimate + H2O</text>
        <dbReference type="Rhea" id="RHEA:21096"/>
        <dbReference type="ChEBI" id="CHEBI:15377"/>
        <dbReference type="ChEBI" id="CHEBI:16630"/>
        <dbReference type="ChEBI" id="CHEBI:32364"/>
        <dbReference type="EC" id="4.2.1.10"/>
    </reaction>
</comment>
<protein>
    <recommendedName>
        <fullName evidence="2">3-dehydroquinate dehydratase</fullName>
        <ecNumber evidence="2">4.2.1.10</ecNumber>
    </recommendedName>
</protein>
<dbReference type="InterPro" id="IPR013785">
    <property type="entry name" value="Aldolase_TIM"/>
</dbReference>
<keyword evidence="3" id="KW-0456">Lyase</keyword>